<accession>A0A5C0SGL1</accession>
<keyword evidence="5" id="KW-1185">Reference proteome</keyword>
<keyword evidence="2" id="KW-0418">Kinase</keyword>
<dbReference type="Proteomes" id="UP000324646">
    <property type="component" value="Chromosome"/>
</dbReference>
<feature type="domain" description="Carbohydrate kinase PfkB" evidence="3">
    <location>
        <begin position="32"/>
        <end position="315"/>
    </location>
</feature>
<dbReference type="GO" id="GO:0033785">
    <property type="term" value="F:heptose 7-phosphate kinase activity"/>
    <property type="evidence" value="ECO:0007669"/>
    <property type="project" value="TreeGrafter"/>
</dbReference>
<dbReference type="CDD" id="cd01172">
    <property type="entry name" value="RfaE_like"/>
    <property type="match status" value="1"/>
</dbReference>
<reference evidence="4 5" key="1">
    <citation type="submission" date="2019-07" db="EMBL/GenBank/DDBJ databases">
        <title>Complete genome of Crassaminicella thermophila SY095.</title>
        <authorList>
            <person name="Li X."/>
        </authorList>
    </citation>
    <scope>NUCLEOTIDE SEQUENCE [LARGE SCALE GENOMIC DNA]</scope>
    <source>
        <strain evidence="4 5">SY095</strain>
    </source>
</reference>
<protein>
    <recommendedName>
        <fullName evidence="3">Carbohydrate kinase PfkB domain-containing protein</fullName>
    </recommendedName>
</protein>
<dbReference type="GO" id="GO:0033786">
    <property type="term" value="F:heptose-1-phosphate adenylyltransferase activity"/>
    <property type="evidence" value="ECO:0007669"/>
    <property type="project" value="TreeGrafter"/>
</dbReference>
<evidence type="ECO:0000259" key="3">
    <source>
        <dbReference type="Pfam" id="PF00294"/>
    </source>
</evidence>
<dbReference type="InterPro" id="IPR029056">
    <property type="entry name" value="Ribokinase-like"/>
</dbReference>
<keyword evidence="1" id="KW-0808">Transferase</keyword>
<evidence type="ECO:0000256" key="2">
    <source>
        <dbReference type="ARBA" id="ARBA00022777"/>
    </source>
</evidence>
<dbReference type="InterPro" id="IPR011913">
    <property type="entry name" value="RfaE_dom_I"/>
</dbReference>
<proteinExistence type="predicted"/>
<evidence type="ECO:0000313" key="4">
    <source>
        <dbReference type="EMBL" id="QEK12886.1"/>
    </source>
</evidence>
<dbReference type="GO" id="GO:0005829">
    <property type="term" value="C:cytosol"/>
    <property type="evidence" value="ECO:0007669"/>
    <property type="project" value="TreeGrafter"/>
</dbReference>
<dbReference type="KEGG" id="crs:FQB35_11425"/>
<organism evidence="4 5">
    <name type="scientific">Crassaminicella thermophila</name>
    <dbReference type="NCBI Taxonomy" id="2599308"/>
    <lineage>
        <taxon>Bacteria</taxon>
        <taxon>Bacillati</taxon>
        <taxon>Bacillota</taxon>
        <taxon>Clostridia</taxon>
        <taxon>Eubacteriales</taxon>
        <taxon>Clostridiaceae</taxon>
        <taxon>Crassaminicella</taxon>
    </lineage>
</organism>
<dbReference type="OrthoDB" id="9802794at2"/>
<dbReference type="RefSeq" id="WP_148810022.1">
    <property type="nucleotide sequence ID" value="NZ_CP042243.1"/>
</dbReference>
<dbReference type="GO" id="GO:0016773">
    <property type="term" value="F:phosphotransferase activity, alcohol group as acceptor"/>
    <property type="evidence" value="ECO:0007669"/>
    <property type="project" value="InterPro"/>
</dbReference>
<dbReference type="AlphaFoldDB" id="A0A5C0SGL1"/>
<name>A0A5C0SGL1_CRATE</name>
<gene>
    <name evidence="4" type="ORF">FQB35_11425</name>
</gene>
<dbReference type="PANTHER" id="PTHR46969">
    <property type="entry name" value="BIFUNCTIONAL PROTEIN HLDE"/>
    <property type="match status" value="1"/>
</dbReference>
<evidence type="ECO:0000256" key="1">
    <source>
        <dbReference type="ARBA" id="ARBA00022679"/>
    </source>
</evidence>
<sequence>MKNFCEKLHSKTFIVIGDLMVDEYDIGTVSRISPEAPIPILDFTNRVRAPGGAANVAMNLKGLGNRVEVVGLIGDDEAGRWLKDYLNRHGIGIKGILSSNKRPTTNKVRFSTIQQTMLRVDYEDSRQVEKSITNKMVAYIKQFLQNNEVNGILVSDYNKGLISYANKQNPFIDLFKNIVKMPLLCGVDTKKRSSDLSIFSMFDFIKPNLSELERAVNMKVNIDNTLKQACQKFLKISHAKTVLVTLGADGLYHFDGTCGVHIPTVPASVYDVTGAGDTVFAVVMQSLANGFSWIDSMRLGNIAASIVIESRGTKAISSSELYKKVKFIENTQPNYFIS</sequence>
<dbReference type="Gene3D" id="3.40.1190.20">
    <property type="match status" value="1"/>
</dbReference>
<dbReference type="Pfam" id="PF00294">
    <property type="entry name" value="PfkB"/>
    <property type="match status" value="1"/>
</dbReference>
<dbReference type="InterPro" id="IPR011611">
    <property type="entry name" value="PfkB_dom"/>
</dbReference>
<dbReference type="SUPFAM" id="SSF53613">
    <property type="entry name" value="Ribokinase-like"/>
    <property type="match status" value="1"/>
</dbReference>
<dbReference type="EMBL" id="CP042243">
    <property type="protein sequence ID" value="QEK12886.1"/>
    <property type="molecule type" value="Genomic_DNA"/>
</dbReference>
<dbReference type="PANTHER" id="PTHR46969:SF1">
    <property type="entry name" value="BIFUNCTIONAL PROTEIN HLDE"/>
    <property type="match status" value="1"/>
</dbReference>
<evidence type="ECO:0000313" key="5">
    <source>
        <dbReference type="Proteomes" id="UP000324646"/>
    </source>
</evidence>